<dbReference type="Pfam" id="PF14322">
    <property type="entry name" value="SusD-like_3"/>
    <property type="match status" value="1"/>
</dbReference>
<dbReference type="InterPro" id="IPR033985">
    <property type="entry name" value="SusD-like_N"/>
</dbReference>
<keyword evidence="10" id="KW-1185">Reference proteome</keyword>
<organism evidence="9 10">
    <name type="scientific">Flavobacterium flavipallidum</name>
    <dbReference type="NCBI Taxonomy" id="3139140"/>
    <lineage>
        <taxon>Bacteria</taxon>
        <taxon>Pseudomonadati</taxon>
        <taxon>Bacteroidota</taxon>
        <taxon>Flavobacteriia</taxon>
        <taxon>Flavobacteriales</taxon>
        <taxon>Flavobacteriaceae</taxon>
        <taxon>Flavobacterium</taxon>
    </lineage>
</organism>
<feature type="domain" description="RagB/SusD" evidence="7">
    <location>
        <begin position="339"/>
        <end position="660"/>
    </location>
</feature>
<keyword evidence="5" id="KW-0998">Cell outer membrane</keyword>
<evidence type="ECO:0000259" key="7">
    <source>
        <dbReference type="Pfam" id="PF07980"/>
    </source>
</evidence>
<evidence type="ECO:0000313" key="9">
    <source>
        <dbReference type="EMBL" id="MEL1240592.1"/>
    </source>
</evidence>
<protein>
    <submittedName>
        <fullName evidence="9">RagB/SusD family nutrient uptake outer membrane protein</fullName>
    </submittedName>
</protein>
<sequence length="660" mass="74502">MKENKTILYRLKKSIVPVASSFIALLSVSACSSDFLDVIPDNVATIENAFKLRNEAEKYLFTCYSYLPKDGSIYHNPGFLGGDEMWIPYKTSIASDVFEIARGSQRRANPYFNVWDGNYSGGGPGDNYKLFIGIRHCNIFLENLTDESKVPDITATERQRWIGEVEFLKAYYHFYLLRMYGPIPLMRTNIPIDAPENEINVRREPVDVCVSYIADLLDTATAKLPEDNDIVPTTEAGRITKTIALSVKAKLLLMAASPLFNGNNDFATLVNKDGTPLFNATYDVNKWKLASDAALAAIESAEANGKSLYVFPQSPFTLSAETMTQMSIRQAVCERWNSEIIWGNSNSQTSDIQRLAMPPLDPAHNHNDARKIMSPPLKIARMFYTKNGVPINEDKTLNFSNDVQLRAATNAERFHIKEGVVTARINFDREPRFYADLGFDGGVWYKYDSPSKSDVDNTAGNVWSLKAKFGEPAGASHSFHMNVTGYFVKKLVDWNQITYTTGGSFYKGYAWPEFRLADLYLMYAEALNESEGPSATVYDYLDRIRERAGLAGVVDSWANFSSMPSKPSTQAGLRDIIRQERLIELAFEGHRFWDLKRWKLAAQNLNAPITGWNIKGTDQTSYYQELTVTNQQFVAPRDYFWPIPESALIQNPNLVQNLGW</sequence>
<evidence type="ECO:0000256" key="6">
    <source>
        <dbReference type="SAM" id="SignalP"/>
    </source>
</evidence>
<comment type="caution">
    <text evidence="9">The sequence shown here is derived from an EMBL/GenBank/DDBJ whole genome shotgun (WGS) entry which is preliminary data.</text>
</comment>
<dbReference type="RefSeq" id="WP_341699831.1">
    <property type="nucleotide sequence ID" value="NZ_JBBYHU010000008.1"/>
</dbReference>
<dbReference type="InterPro" id="IPR011990">
    <property type="entry name" value="TPR-like_helical_dom_sf"/>
</dbReference>
<dbReference type="PROSITE" id="PS51257">
    <property type="entry name" value="PROKAR_LIPOPROTEIN"/>
    <property type="match status" value="1"/>
</dbReference>
<comment type="subcellular location">
    <subcellularLocation>
        <location evidence="1">Cell outer membrane</location>
    </subcellularLocation>
</comment>
<evidence type="ECO:0000256" key="4">
    <source>
        <dbReference type="ARBA" id="ARBA00023136"/>
    </source>
</evidence>
<evidence type="ECO:0000256" key="2">
    <source>
        <dbReference type="ARBA" id="ARBA00006275"/>
    </source>
</evidence>
<name>A0ABU9HLM2_9FLAO</name>
<accession>A0ABU9HLM2</accession>
<gene>
    <name evidence="9" type="ORF">AAEO59_05995</name>
</gene>
<evidence type="ECO:0000256" key="3">
    <source>
        <dbReference type="ARBA" id="ARBA00022729"/>
    </source>
</evidence>
<dbReference type="SUPFAM" id="SSF48452">
    <property type="entry name" value="TPR-like"/>
    <property type="match status" value="1"/>
</dbReference>
<dbReference type="Gene3D" id="1.25.40.390">
    <property type="match status" value="1"/>
</dbReference>
<dbReference type="InterPro" id="IPR012944">
    <property type="entry name" value="SusD_RagB_dom"/>
</dbReference>
<proteinExistence type="inferred from homology"/>
<evidence type="ECO:0000256" key="5">
    <source>
        <dbReference type="ARBA" id="ARBA00023237"/>
    </source>
</evidence>
<reference evidence="9 10" key="1">
    <citation type="submission" date="2024-04" db="EMBL/GenBank/DDBJ databases">
        <title>Flavobacterium sp. DGU99 16S ribosomal RNA gene Genome sequencing and assembly.</title>
        <authorList>
            <person name="Park S."/>
        </authorList>
    </citation>
    <scope>NUCLEOTIDE SEQUENCE [LARGE SCALE GENOMIC DNA]</scope>
    <source>
        <strain evidence="9 10">DGU99</strain>
    </source>
</reference>
<comment type="similarity">
    <text evidence="2">Belongs to the SusD family.</text>
</comment>
<evidence type="ECO:0000256" key="1">
    <source>
        <dbReference type="ARBA" id="ARBA00004442"/>
    </source>
</evidence>
<dbReference type="Proteomes" id="UP001398556">
    <property type="component" value="Unassembled WGS sequence"/>
</dbReference>
<feature type="chain" id="PRO_5046276918" evidence="6">
    <location>
        <begin position="33"/>
        <end position="660"/>
    </location>
</feature>
<evidence type="ECO:0000259" key="8">
    <source>
        <dbReference type="Pfam" id="PF14322"/>
    </source>
</evidence>
<dbReference type="EMBL" id="JBBYHU010000008">
    <property type="protein sequence ID" value="MEL1240592.1"/>
    <property type="molecule type" value="Genomic_DNA"/>
</dbReference>
<feature type="signal peptide" evidence="6">
    <location>
        <begin position="1"/>
        <end position="32"/>
    </location>
</feature>
<dbReference type="Pfam" id="PF07980">
    <property type="entry name" value="SusD_RagB"/>
    <property type="match status" value="1"/>
</dbReference>
<keyword evidence="3 6" id="KW-0732">Signal</keyword>
<feature type="domain" description="SusD-like N-terminal" evidence="8">
    <location>
        <begin position="129"/>
        <end position="251"/>
    </location>
</feature>
<keyword evidence="4" id="KW-0472">Membrane</keyword>
<evidence type="ECO:0000313" key="10">
    <source>
        <dbReference type="Proteomes" id="UP001398556"/>
    </source>
</evidence>